<dbReference type="Proteomes" id="UP001558481">
    <property type="component" value="Unassembled WGS sequence"/>
</dbReference>
<dbReference type="InterPro" id="IPR037407">
    <property type="entry name" value="MLP_fam"/>
</dbReference>
<reference evidence="2 3" key="1">
    <citation type="journal article" date="2024" name="Fungal Genet. Biol.">
        <title>The porcine skin microbiome exhibits broad fungal antagonism.</title>
        <authorList>
            <person name="De La Cruz K.F."/>
            <person name="Townsend E.C."/>
            <person name="Alex Cheong J.Z."/>
            <person name="Salamzade R."/>
            <person name="Liu A."/>
            <person name="Sandstrom S."/>
            <person name="Davila E."/>
            <person name="Huang L."/>
            <person name="Xu K.H."/>
            <person name="Wu S.Y."/>
            <person name="Meudt J.J."/>
            <person name="Shanmuganayagam D."/>
            <person name="Gibson A.L.F."/>
            <person name="Kalan L.R."/>
        </authorList>
    </citation>
    <scope>NUCLEOTIDE SEQUENCE [LARGE SCALE GENOMIC DNA]</scope>
    <source>
        <strain evidence="2 3">LK2625</strain>
    </source>
</reference>
<sequence>MATNPFDDPDGTFHVLVNEEEQHSLWPAFANVPEGWKVVLADGTRSDALDYVDKNWTDIRPLSSRSSASS</sequence>
<feature type="domain" description="MbtH-like" evidence="1">
    <location>
        <begin position="4"/>
        <end position="54"/>
    </location>
</feature>
<proteinExistence type="predicted"/>
<evidence type="ECO:0000313" key="2">
    <source>
        <dbReference type="EMBL" id="MEX3596000.1"/>
    </source>
</evidence>
<evidence type="ECO:0000313" key="3">
    <source>
        <dbReference type="Proteomes" id="UP001558481"/>
    </source>
</evidence>
<comment type="caution">
    <text evidence="2">The sequence shown here is derived from an EMBL/GenBank/DDBJ whole genome shotgun (WGS) entry which is preliminary data.</text>
</comment>
<gene>
    <name evidence="2" type="ORF">VVR66_14885</name>
</gene>
<dbReference type="Gene3D" id="3.90.820.10">
    <property type="entry name" value="Structural Genomics, Unknown Function 30-nov-00 1gh9 Mol_id"/>
    <property type="match status" value="1"/>
</dbReference>
<dbReference type="EMBL" id="JAYWLU010000021">
    <property type="protein sequence ID" value="MEX3596000.1"/>
    <property type="molecule type" value="Genomic_DNA"/>
</dbReference>
<organism evidence="2 3">
    <name type="scientific">Kocuria carniphila</name>
    <dbReference type="NCBI Taxonomy" id="262208"/>
    <lineage>
        <taxon>Bacteria</taxon>
        <taxon>Bacillati</taxon>
        <taxon>Actinomycetota</taxon>
        <taxon>Actinomycetes</taxon>
        <taxon>Micrococcales</taxon>
        <taxon>Micrococcaceae</taxon>
        <taxon>Kocuria</taxon>
    </lineage>
</organism>
<protein>
    <submittedName>
        <fullName evidence="2">MbtH family protein</fullName>
    </submittedName>
</protein>
<keyword evidence="3" id="KW-1185">Reference proteome</keyword>
<dbReference type="RefSeq" id="WP_368630069.1">
    <property type="nucleotide sequence ID" value="NZ_JAYWLU010000021.1"/>
</dbReference>
<evidence type="ECO:0000259" key="1">
    <source>
        <dbReference type="SMART" id="SM00923"/>
    </source>
</evidence>
<name>A0ABV3V5Q1_9MICC</name>
<dbReference type="PANTHER" id="PTHR38444:SF1">
    <property type="entry name" value="ENTEROBACTIN BIOSYNTHESIS PROTEIN YBDZ"/>
    <property type="match status" value="1"/>
</dbReference>
<accession>A0ABV3V5Q1</accession>
<dbReference type="InterPro" id="IPR038020">
    <property type="entry name" value="MbtH-like_sf"/>
</dbReference>
<dbReference type="SUPFAM" id="SSF160582">
    <property type="entry name" value="MbtH-like"/>
    <property type="match status" value="1"/>
</dbReference>
<dbReference type="InterPro" id="IPR005153">
    <property type="entry name" value="MbtH-like_dom"/>
</dbReference>
<dbReference type="SMART" id="SM00923">
    <property type="entry name" value="MbtH"/>
    <property type="match status" value="1"/>
</dbReference>
<dbReference type="PANTHER" id="PTHR38444">
    <property type="entry name" value="ENTEROBACTIN BIOSYNTHESIS PROTEIN YBDZ"/>
    <property type="match status" value="1"/>
</dbReference>
<dbReference type="Pfam" id="PF03621">
    <property type="entry name" value="MbtH"/>
    <property type="match status" value="1"/>
</dbReference>